<accession>A0ABY6J2L0</accession>
<protein>
    <submittedName>
        <fullName evidence="1">Uncharacterized protein</fullName>
    </submittedName>
</protein>
<reference evidence="1" key="1">
    <citation type="submission" date="2022-10" db="EMBL/GenBank/DDBJ databases">
        <title>Chitinophaga sp. nov., isolated from soil.</title>
        <authorList>
            <person name="Jeon C.O."/>
        </authorList>
    </citation>
    <scope>NUCLEOTIDE SEQUENCE</scope>
    <source>
        <strain evidence="1">R8</strain>
    </source>
</reference>
<gene>
    <name evidence="1" type="ORF">MKQ68_01700</name>
</gene>
<organism evidence="1 2">
    <name type="scientific">Chitinophaga horti</name>
    <dbReference type="NCBI Taxonomy" id="2920382"/>
    <lineage>
        <taxon>Bacteria</taxon>
        <taxon>Pseudomonadati</taxon>
        <taxon>Bacteroidota</taxon>
        <taxon>Chitinophagia</taxon>
        <taxon>Chitinophagales</taxon>
        <taxon>Chitinophagaceae</taxon>
        <taxon>Chitinophaga</taxon>
    </lineage>
</organism>
<dbReference type="Proteomes" id="UP001162741">
    <property type="component" value="Chromosome"/>
</dbReference>
<dbReference type="RefSeq" id="WP_264281811.1">
    <property type="nucleotide sequence ID" value="NZ_CP107006.1"/>
</dbReference>
<evidence type="ECO:0000313" key="1">
    <source>
        <dbReference type="EMBL" id="UYQ93808.1"/>
    </source>
</evidence>
<sequence>MKEKIKDLIYNFFVESADFNGIPLRTISETLQIEYQYSIDIIVTLVNEGIVSIQSSTNPHIIGFSHYAITDQVYLLQEAKNTTVKTEQYGEIIFSVEQTEYPICLYPTPHILEQERDLGNYEGAVYTKQLALAKPQLEPVFFDIDV</sequence>
<proteinExistence type="predicted"/>
<evidence type="ECO:0000313" key="2">
    <source>
        <dbReference type="Proteomes" id="UP001162741"/>
    </source>
</evidence>
<dbReference type="EMBL" id="CP107006">
    <property type="protein sequence ID" value="UYQ93808.1"/>
    <property type="molecule type" value="Genomic_DNA"/>
</dbReference>
<keyword evidence="2" id="KW-1185">Reference proteome</keyword>
<name>A0ABY6J2L0_9BACT</name>